<dbReference type="GO" id="GO:0005737">
    <property type="term" value="C:cytoplasm"/>
    <property type="evidence" value="ECO:0007669"/>
    <property type="project" value="TreeGrafter"/>
</dbReference>
<dbReference type="CDD" id="cd00009">
    <property type="entry name" value="AAA"/>
    <property type="match status" value="1"/>
</dbReference>
<dbReference type="GO" id="GO:0008233">
    <property type="term" value="F:peptidase activity"/>
    <property type="evidence" value="ECO:0007669"/>
    <property type="project" value="UniProtKB-KW"/>
</dbReference>
<dbReference type="PRINTS" id="PR00300">
    <property type="entry name" value="CLPPROTEASEA"/>
</dbReference>
<dbReference type="SMART" id="SM00382">
    <property type="entry name" value="AAA"/>
    <property type="match status" value="2"/>
</dbReference>
<dbReference type="GO" id="GO:0016887">
    <property type="term" value="F:ATP hydrolysis activity"/>
    <property type="evidence" value="ECO:0007669"/>
    <property type="project" value="InterPro"/>
</dbReference>
<dbReference type="InterPro" id="IPR003959">
    <property type="entry name" value="ATPase_AAA_core"/>
</dbReference>
<accession>A0A2M7XBB5</accession>
<organism evidence="8 9">
    <name type="scientific">Candidatus Uhrbacteria bacterium CG_4_9_14_3_um_filter_50_9</name>
    <dbReference type="NCBI Taxonomy" id="1975035"/>
    <lineage>
        <taxon>Bacteria</taxon>
        <taxon>Candidatus Uhriibacteriota</taxon>
    </lineage>
</organism>
<dbReference type="EMBL" id="PFWU01000049">
    <property type="protein sequence ID" value="PJA45142.1"/>
    <property type="molecule type" value="Genomic_DNA"/>
</dbReference>
<dbReference type="GO" id="GO:0006508">
    <property type="term" value="P:proteolysis"/>
    <property type="evidence" value="ECO:0007669"/>
    <property type="project" value="UniProtKB-KW"/>
</dbReference>
<dbReference type="GO" id="GO:0006355">
    <property type="term" value="P:regulation of DNA-templated transcription"/>
    <property type="evidence" value="ECO:0007669"/>
    <property type="project" value="InterPro"/>
</dbReference>
<dbReference type="InterPro" id="IPR002078">
    <property type="entry name" value="Sigma_54_int"/>
</dbReference>
<dbReference type="PANTHER" id="PTHR11638">
    <property type="entry name" value="ATP-DEPENDENT CLP PROTEASE"/>
    <property type="match status" value="1"/>
</dbReference>
<dbReference type="InterPro" id="IPR036628">
    <property type="entry name" value="Clp_N_dom_sf"/>
</dbReference>
<evidence type="ECO:0000256" key="3">
    <source>
        <dbReference type="ARBA" id="ARBA00022840"/>
    </source>
</evidence>
<dbReference type="Gene3D" id="4.10.860.10">
    <property type="entry name" value="UVR domain"/>
    <property type="match status" value="1"/>
</dbReference>
<dbReference type="InterPro" id="IPR041546">
    <property type="entry name" value="ClpA/ClpB_AAA_lid"/>
</dbReference>
<dbReference type="Pfam" id="PF02861">
    <property type="entry name" value="Clp_N"/>
    <property type="match status" value="1"/>
</dbReference>
<evidence type="ECO:0000256" key="4">
    <source>
        <dbReference type="ARBA" id="ARBA00023186"/>
    </source>
</evidence>
<dbReference type="InterPro" id="IPR001270">
    <property type="entry name" value="ClpA/B"/>
</dbReference>
<evidence type="ECO:0000259" key="6">
    <source>
        <dbReference type="PROSITE" id="PS50045"/>
    </source>
</evidence>
<dbReference type="SUPFAM" id="SSF52540">
    <property type="entry name" value="P-loop containing nucleoside triphosphate hydrolases"/>
    <property type="match status" value="2"/>
</dbReference>
<dbReference type="InterPro" id="IPR027417">
    <property type="entry name" value="P-loop_NTPase"/>
</dbReference>
<dbReference type="Pfam" id="PF17871">
    <property type="entry name" value="AAA_lid_9"/>
    <property type="match status" value="1"/>
</dbReference>
<proteinExistence type="predicted"/>
<dbReference type="SMART" id="SM01086">
    <property type="entry name" value="ClpB_D2-small"/>
    <property type="match status" value="1"/>
</dbReference>
<evidence type="ECO:0000313" key="9">
    <source>
        <dbReference type="Proteomes" id="UP000229385"/>
    </source>
</evidence>
<reference evidence="9" key="1">
    <citation type="submission" date="2017-09" db="EMBL/GenBank/DDBJ databases">
        <title>Depth-based differentiation of microbial function through sediment-hosted aquifers and enrichment of novel symbionts in the deep terrestrial subsurface.</title>
        <authorList>
            <person name="Probst A.J."/>
            <person name="Ladd B."/>
            <person name="Jarett J.K."/>
            <person name="Geller-Mcgrath D.E."/>
            <person name="Sieber C.M.K."/>
            <person name="Emerson J.B."/>
            <person name="Anantharaman K."/>
            <person name="Thomas B.C."/>
            <person name="Malmstrom R."/>
            <person name="Stieglmeier M."/>
            <person name="Klingl A."/>
            <person name="Woyke T."/>
            <person name="Ryan C.M."/>
            <person name="Banfield J.F."/>
        </authorList>
    </citation>
    <scope>NUCLEOTIDE SEQUENCE [LARGE SCALE GENOMIC DNA]</scope>
</reference>
<keyword evidence="8" id="KW-0645">Protease</keyword>
<keyword evidence="3 8" id="KW-0067">ATP-binding</keyword>
<feature type="domain" description="Sigma-54 factor interaction" evidence="6">
    <location>
        <begin position="535"/>
        <end position="736"/>
    </location>
</feature>
<comment type="caution">
    <text evidence="8">The sequence shown here is derived from an EMBL/GenBank/DDBJ whole genome shotgun (WGS) entry which is preliminary data.</text>
</comment>
<dbReference type="InterPro" id="IPR019489">
    <property type="entry name" value="Clp_ATPase_C"/>
</dbReference>
<dbReference type="PROSITE" id="PS00870">
    <property type="entry name" value="CLPAB_1"/>
    <property type="match status" value="1"/>
</dbReference>
<dbReference type="PROSITE" id="PS51903">
    <property type="entry name" value="CLP_R"/>
    <property type="match status" value="1"/>
</dbReference>
<sequence>MSYDIVDKFSSHLKDVLTRALCFVVETNEQTIQPEHLLWALGTQKGCIAAEILKKTGVKATALRKLIGAKAQVSANNTPSDLTLHLSDDAKRIVEKAVLTANIYGHRYVGTEHLLSGMLQTNTPVLTTFFEQTKTDLKEIRSQLSIVLKSTSKFPDLASTMTQDGKGLMMQETDRQATEIQEEKTLQALEYFGRELTTLEAQKEIDPVIGREAEIERVMEILCRRTKNNPLLLGEPGVGKTAIVEGLAKMIVEGTVPPALAHKRIFAVDMAMLIAGTMYRGEFEGRLKQIVDEVKSNDDILLFIDEIHTIVGAGAASGSMDAANILKPALARGEIRCIGATTPTEFKKNIESDSALERRFQSVYVEEPSKEKALEILQGIAPYYETFHRVRISPEALEQAVHMSDRYIQDKQLPDKAIDLIDEAAASVRVKSTDPTPQYKQRHLEQELSSIRNSKRQAVVEERFIDAIRLKEQEARTHAAMAKGDLPAEQECVPIIQADQVAGVVSRITGIPVEDILLENANKLSNLLGFLSERVLGQEAVLHIVTGAIKRAKTGVAHPHRPLASFLFLGPSGVGKTELAKSISDNLFHNRKNLIRLDMSEYSEGFTMSKLIGAPAGYVGYRESANLTDRVKQRPYSVVLFDEIEKAHRDVQNLLLQILEEGELTDATGRKVNFRNTIVVMTSNVGLERFTKDGIGFMGTEEDRTIVLNQDLRKELEERFRPELVNRIDHTCVFQPLSKDVLHQITQKQLDELIHRLKEQGLHINIHKALVPHLSGMADTQYGARNIRQHIQQHIEHKIAERLTKNDSPQSLNIRLKGNVITVTKAKT</sequence>
<dbReference type="InterPro" id="IPR004176">
    <property type="entry name" value="Clp_R_N"/>
</dbReference>
<keyword evidence="1 5" id="KW-0677">Repeat</keyword>
<dbReference type="PANTHER" id="PTHR11638:SF18">
    <property type="entry name" value="HEAT SHOCK PROTEIN 104"/>
    <property type="match status" value="1"/>
</dbReference>
<dbReference type="FunFam" id="3.40.50.300:FF:000010">
    <property type="entry name" value="Chaperone clpB 1, putative"/>
    <property type="match status" value="1"/>
</dbReference>
<dbReference type="SUPFAM" id="SSF81923">
    <property type="entry name" value="Double Clp-N motif"/>
    <property type="match status" value="1"/>
</dbReference>
<dbReference type="InterPro" id="IPR050130">
    <property type="entry name" value="ClpA_ClpB"/>
</dbReference>
<dbReference type="AlphaFoldDB" id="A0A2M7XBB5"/>
<dbReference type="Pfam" id="PF00004">
    <property type="entry name" value="AAA"/>
    <property type="match status" value="1"/>
</dbReference>
<evidence type="ECO:0000256" key="2">
    <source>
        <dbReference type="ARBA" id="ARBA00022741"/>
    </source>
</evidence>
<dbReference type="InterPro" id="IPR003593">
    <property type="entry name" value="AAA+_ATPase"/>
</dbReference>
<dbReference type="InterPro" id="IPR018368">
    <property type="entry name" value="ClpA/B_CS1"/>
</dbReference>
<evidence type="ECO:0000256" key="5">
    <source>
        <dbReference type="PROSITE-ProRule" id="PRU01251"/>
    </source>
</evidence>
<evidence type="ECO:0000256" key="1">
    <source>
        <dbReference type="ARBA" id="ARBA00022737"/>
    </source>
</evidence>
<evidence type="ECO:0000259" key="7">
    <source>
        <dbReference type="PROSITE" id="PS51903"/>
    </source>
</evidence>
<protein>
    <submittedName>
        <fullName evidence="8">ATP-dependent Clp protease ATP-binding subunit ClpC</fullName>
    </submittedName>
</protein>
<keyword evidence="2" id="KW-0547">Nucleotide-binding</keyword>
<keyword evidence="8" id="KW-0378">Hydrolase</keyword>
<dbReference type="Proteomes" id="UP000229385">
    <property type="component" value="Unassembled WGS sequence"/>
</dbReference>
<dbReference type="GO" id="GO:0034605">
    <property type="term" value="P:cellular response to heat"/>
    <property type="evidence" value="ECO:0007669"/>
    <property type="project" value="TreeGrafter"/>
</dbReference>
<dbReference type="Pfam" id="PF07724">
    <property type="entry name" value="AAA_2"/>
    <property type="match status" value="1"/>
</dbReference>
<gene>
    <name evidence="8" type="ORF">CO174_04900</name>
</gene>
<dbReference type="CDD" id="cd19499">
    <property type="entry name" value="RecA-like_ClpB_Hsp104-like"/>
    <property type="match status" value="1"/>
</dbReference>
<dbReference type="GO" id="GO:0005524">
    <property type="term" value="F:ATP binding"/>
    <property type="evidence" value="ECO:0007669"/>
    <property type="project" value="UniProtKB-KW"/>
</dbReference>
<dbReference type="Gene3D" id="1.10.8.60">
    <property type="match status" value="2"/>
</dbReference>
<dbReference type="Gene3D" id="3.40.50.300">
    <property type="entry name" value="P-loop containing nucleotide triphosphate hydrolases"/>
    <property type="match status" value="2"/>
</dbReference>
<dbReference type="Gene3D" id="1.10.1780.10">
    <property type="entry name" value="Clp, N-terminal domain"/>
    <property type="match status" value="1"/>
</dbReference>
<dbReference type="Pfam" id="PF10431">
    <property type="entry name" value="ClpB_D2-small"/>
    <property type="match status" value="1"/>
</dbReference>
<dbReference type="FunFam" id="3.40.50.300:FF:000025">
    <property type="entry name" value="ATP-dependent Clp protease subunit"/>
    <property type="match status" value="1"/>
</dbReference>
<keyword evidence="4" id="KW-0143">Chaperone</keyword>
<evidence type="ECO:0000313" key="8">
    <source>
        <dbReference type="EMBL" id="PJA45142.1"/>
    </source>
</evidence>
<name>A0A2M7XBB5_9BACT</name>
<dbReference type="PROSITE" id="PS50045">
    <property type="entry name" value="SIGMA54_INTERACT_4"/>
    <property type="match status" value="1"/>
</dbReference>
<feature type="domain" description="Clp R" evidence="7">
    <location>
        <begin position="6"/>
        <end position="150"/>
    </location>
</feature>